<dbReference type="PANTHER" id="PTHR33116">
    <property type="entry name" value="REVERSE TRANSCRIPTASE ZINC-BINDING DOMAIN-CONTAINING PROTEIN-RELATED-RELATED"/>
    <property type="match status" value="1"/>
</dbReference>
<organism evidence="2 3">
    <name type="scientific">Gossypium anomalum</name>
    <dbReference type="NCBI Taxonomy" id="47600"/>
    <lineage>
        <taxon>Eukaryota</taxon>
        <taxon>Viridiplantae</taxon>
        <taxon>Streptophyta</taxon>
        <taxon>Embryophyta</taxon>
        <taxon>Tracheophyta</taxon>
        <taxon>Spermatophyta</taxon>
        <taxon>Magnoliopsida</taxon>
        <taxon>eudicotyledons</taxon>
        <taxon>Gunneridae</taxon>
        <taxon>Pentapetalae</taxon>
        <taxon>rosids</taxon>
        <taxon>malvids</taxon>
        <taxon>Malvales</taxon>
        <taxon>Malvaceae</taxon>
        <taxon>Malvoideae</taxon>
        <taxon>Gossypium</taxon>
    </lineage>
</organism>
<evidence type="ECO:0000259" key="1">
    <source>
        <dbReference type="Pfam" id="PF13456"/>
    </source>
</evidence>
<sequence>MEKKILREVKASRSGPQEYERCSGQKVNYSKSTIFFSTNTQERDISLVTRVLGVRCSIDPERYLGLPILVGRRKKVSFQILKDRMQQRIDNWSVKHPSQGVKKVFIKAVLQSIPTYSMSCFLLPKSLCTELERLIAKFWWQKSRDKKGTHWCAWKDLFSFKEEGGIRFRQFDKFNTALLAKQGWRLITYPNSLLARRSIWSARGVLEKRLYWKIGKGDRISIWVDRWISGYEENTLQHQRGNADIVLVSDLIEGESRSWKTNLIFNTFDAGIAKNILLIPLARSVYDDFQVWGGEPTELQRLISDTGRVFTHEDRQERVVISFDGAFDQQLSRSASGLLVRDMRGDILASKSVIHENVALPFVAEARAREQAVRLGILLGIYECDINGDSRTVIKNAKIQTEITQLSEL</sequence>
<comment type="caution">
    <text evidence="2">The sequence shown here is derived from an EMBL/GenBank/DDBJ whole genome shotgun (WGS) entry which is preliminary data.</text>
</comment>
<dbReference type="InterPro" id="IPR002156">
    <property type="entry name" value="RNaseH_domain"/>
</dbReference>
<name>A0A8J6CZZ0_9ROSI</name>
<evidence type="ECO:0000313" key="3">
    <source>
        <dbReference type="Proteomes" id="UP000701853"/>
    </source>
</evidence>
<protein>
    <recommendedName>
        <fullName evidence="1">RNase H type-1 domain-containing protein</fullName>
    </recommendedName>
</protein>
<dbReference type="AlphaFoldDB" id="A0A8J6CZZ0"/>
<dbReference type="PANTHER" id="PTHR33116:SF86">
    <property type="entry name" value="REVERSE TRANSCRIPTASE DOMAIN-CONTAINING PROTEIN"/>
    <property type="match status" value="1"/>
</dbReference>
<dbReference type="OrthoDB" id="1734132at2759"/>
<reference evidence="2 3" key="1">
    <citation type="journal article" date="2021" name="bioRxiv">
        <title>The Gossypium anomalum genome as a resource for cotton improvement and evolutionary analysis of hybrid incompatibility.</title>
        <authorList>
            <person name="Grover C.E."/>
            <person name="Yuan D."/>
            <person name="Arick M.A."/>
            <person name="Miller E.R."/>
            <person name="Hu G."/>
            <person name="Peterson D.G."/>
            <person name="Wendel J.F."/>
            <person name="Udall J.A."/>
        </authorList>
    </citation>
    <scope>NUCLEOTIDE SEQUENCE [LARGE SCALE GENOMIC DNA]</scope>
    <source>
        <strain evidence="2">JFW-Udall</strain>
        <tissue evidence="2">Leaf</tissue>
    </source>
</reference>
<dbReference type="GO" id="GO:0004523">
    <property type="term" value="F:RNA-DNA hybrid ribonuclease activity"/>
    <property type="evidence" value="ECO:0007669"/>
    <property type="project" value="InterPro"/>
</dbReference>
<proteinExistence type="predicted"/>
<dbReference type="GO" id="GO:0003676">
    <property type="term" value="F:nucleic acid binding"/>
    <property type="evidence" value="ECO:0007669"/>
    <property type="project" value="InterPro"/>
</dbReference>
<evidence type="ECO:0000313" key="2">
    <source>
        <dbReference type="EMBL" id="KAG8486218.1"/>
    </source>
</evidence>
<dbReference type="Pfam" id="PF13456">
    <property type="entry name" value="RVT_3"/>
    <property type="match status" value="1"/>
</dbReference>
<dbReference type="EMBL" id="JAHUZN010000008">
    <property type="protein sequence ID" value="KAG8486218.1"/>
    <property type="molecule type" value="Genomic_DNA"/>
</dbReference>
<gene>
    <name evidence="2" type="ORF">CXB51_019605</name>
</gene>
<keyword evidence="3" id="KW-1185">Reference proteome</keyword>
<feature type="domain" description="RNase H type-1" evidence="1">
    <location>
        <begin position="323"/>
        <end position="402"/>
    </location>
</feature>
<dbReference type="Proteomes" id="UP000701853">
    <property type="component" value="Chromosome 8"/>
</dbReference>
<accession>A0A8J6CZZ0</accession>